<dbReference type="GO" id="GO:0046872">
    <property type="term" value="F:metal ion binding"/>
    <property type="evidence" value="ECO:0007669"/>
    <property type="project" value="UniProtKB-KW"/>
</dbReference>
<dbReference type="InterPro" id="IPR033495">
    <property type="entry name" value="MRPP3_PIN_dom"/>
</dbReference>
<reference evidence="18" key="1">
    <citation type="submission" date="2025-08" db="UniProtKB">
        <authorList>
            <consortium name="Ensembl"/>
        </authorList>
    </citation>
    <scope>IDENTIFICATION</scope>
</reference>
<keyword evidence="8" id="KW-0479">Metal-binding</keyword>
<dbReference type="OMA" id="AVWRRCF"/>
<name>A0A8D0HAF3_SPHPU</name>
<evidence type="ECO:0000256" key="9">
    <source>
        <dbReference type="ARBA" id="ARBA00022801"/>
    </source>
</evidence>
<dbReference type="GeneTree" id="ENSGT00390000002201"/>
<dbReference type="InterPro" id="IPR011990">
    <property type="entry name" value="TPR-like_helical_dom_sf"/>
</dbReference>
<comment type="similarity">
    <text evidence="4">Belongs to the PPR family. P subfamily.</text>
</comment>
<gene>
    <name evidence="18" type="primary">PRORP</name>
</gene>
<keyword evidence="12" id="KW-0809">Transit peptide</keyword>
<dbReference type="GO" id="GO:0004526">
    <property type="term" value="F:ribonuclease P activity"/>
    <property type="evidence" value="ECO:0007669"/>
    <property type="project" value="UniProtKB-EC"/>
</dbReference>
<proteinExistence type="inferred from homology"/>
<evidence type="ECO:0000256" key="4">
    <source>
        <dbReference type="ARBA" id="ARBA00007626"/>
    </source>
</evidence>
<evidence type="ECO:0000256" key="2">
    <source>
        <dbReference type="ARBA" id="ARBA00001946"/>
    </source>
</evidence>
<sequence length="512" mass="58782">MAFFQTSHWGLQTLLRQYRFSVSRDQQFPAVIRCFSFTISSQSTTPIDPKAIRMWATKIRNVEEGRRDSKGRARKDTSAPHPFSMFSAGASKRRAATIEDLQEPLVSRKSILEPPKKPLSAEEWGKLKEEFKGVKFEEHMFNQMIKMNSSIDVAKSLLTAVAMRSGDVGYSLFVKYLTLCVQQEQTGETLDIHDILKVRFNVLETGAYSLLIRGLSSSHRWREALPLLEEVKKVITPSKRNYGDCIKGALNNQEITLACDLYHEMLAMNVVPKLDTLQAFFDTGKGLQDDKLKSELTNILLYLRDNQVYPGEALMQSIKHWFESIPGENWKGHLTTIQNSRRQCSCCDQYLESIHLSQEEYSTLKDKIINDVIRGMDTFRKTTPQELQKFQIYLERHPPYDVVIDGLNVGNAFKGRSYSQTLLDVVCHLAEQNLRLLVLGRKHMMNNFHQWKRHHMAAMQNKADFFFAENMSEDDPFLLYATLHSGKHSWTPNGAIWLLTKEADTVSACVQL</sequence>
<dbReference type="EC" id="3.1.26.5" evidence="5"/>
<evidence type="ECO:0000256" key="6">
    <source>
        <dbReference type="ARBA" id="ARBA00022694"/>
    </source>
</evidence>
<dbReference type="InterPro" id="IPR031595">
    <property type="entry name" value="PRORP_C"/>
</dbReference>
<evidence type="ECO:0000256" key="8">
    <source>
        <dbReference type="ARBA" id="ARBA00022723"/>
    </source>
</evidence>
<reference evidence="18" key="2">
    <citation type="submission" date="2025-09" db="UniProtKB">
        <authorList>
            <consortium name="Ensembl"/>
        </authorList>
    </citation>
    <scope>IDENTIFICATION</scope>
</reference>
<evidence type="ECO:0000256" key="12">
    <source>
        <dbReference type="ARBA" id="ARBA00022946"/>
    </source>
</evidence>
<dbReference type="PANTHER" id="PTHR13547:SF1">
    <property type="entry name" value="MITOCHONDRIAL RIBONUCLEASE P CATALYTIC SUBUNIT"/>
    <property type="match status" value="1"/>
</dbReference>
<organism evidence="18 19">
    <name type="scientific">Sphenodon punctatus</name>
    <name type="common">Tuatara</name>
    <name type="synonym">Hatteria punctata</name>
    <dbReference type="NCBI Taxonomy" id="8508"/>
    <lineage>
        <taxon>Eukaryota</taxon>
        <taxon>Metazoa</taxon>
        <taxon>Chordata</taxon>
        <taxon>Craniata</taxon>
        <taxon>Vertebrata</taxon>
        <taxon>Euteleostomi</taxon>
        <taxon>Lepidosauria</taxon>
        <taxon>Sphenodontia</taxon>
        <taxon>Sphenodontidae</taxon>
        <taxon>Sphenodon</taxon>
    </lineage>
</organism>
<comment type="catalytic activity">
    <reaction evidence="1">
        <text>Endonucleolytic cleavage of RNA, removing 5'-extranucleotides from tRNA precursor.</text>
        <dbReference type="EC" id="3.1.26.5"/>
    </reaction>
</comment>
<keyword evidence="13" id="KW-0496">Mitochondrion</keyword>
<evidence type="ECO:0000256" key="15">
    <source>
        <dbReference type="ARBA" id="ARBA00044559"/>
    </source>
</evidence>
<dbReference type="AlphaFoldDB" id="A0A8D0HAF3"/>
<keyword evidence="6" id="KW-0819">tRNA processing</keyword>
<dbReference type="GO" id="GO:0001682">
    <property type="term" value="P:tRNA 5'-leader removal"/>
    <property type="evidence" value="ECO:0007669"/>
    <property type="project" value="TreeGrafter"/>
</dbReference>
<evidence type="ECO:0000256" key="13">
    <source>
        <dbReference type="ARBA" id="ARBA00023128"/>
    </source>
</evidence>
<comment type="cofactor">
    <cofactor evidence="2">
        <name>Mg(2+)</name>
        <dbReference type="ChEBI" id="CHEBI:18420"/>
    </cofactor>
</comment>
<evidence type="ECO:0000256" key="14">
    <source>
        <dbReference type="ARBA" id="ARBA00044536"/>
    </source>
</evidence>
<feature type="region of interest" description="Disordered" evidence="16">
    <location>
        <begin position="63"/>
        <end position="84"/>
    </location>
</feature>
<dbReference type="GO" id="GO:0097745">
    <property type="term" value="P:mitochondrial tRNA 5'-end processing"/>
    <property type="evidence" value="ECO:0007669"/>
    <property type="project" value="Ensembl"/>
</dbReference>
<feature type="compositionally biased region" description="Basic and acidic residues" evidence="16">
    <location>
        <begin position="63"/>
        <end position="78"/>
    </location>
</feature>
<evidence type="ECO:0000256" key="3">
    <source>
        <dbReference type="ARBA" id="ARBA00004173"/>
    </source>
</evidence>
<dbReference type="Gene3D" id="3.40.50.11980">
    <property type="match status" value="1"/>
</dbReference>
<evidence type="ECO:0000256" key="16">
    <source>
        <dbReference type="SAM" id="MobiDB-lite"/>
    </source>
</evidence>
<dbReference type="Proteomes" id="UP000694392">
    <property type="component" value="Unplaced"/>
</dbReference>
<keyword evidence="11" id="KW-0460">Magnesium</keyword>
<feature type="domain" description="PRORP" evidence="17">
    <location>
        <begin position="342"/>
        <end position="489"/>
    </location>
</feature>
<keyword evidence="7" id="KW-0540">Nuclease</keyword>
<evidence type="ECO:0000259" key="17">
    <source>
        <dbReference type="Pfam" id="PF16953"/>
    </source>
</evidence>
<evidence type="ECO:0000313" key="19">
    <source>
        <dbReference type="Proteomes" id="UP000694392"/>
    </source>
</evidence>
<evidence type="ECO:0000256" key="10">
    <source>
        <dbReference type="ARBA" id="ARBA00022833"/>
    </source>
</evidence>
<accession>A0A8D0HAF3</accession>
<dbReference type="CDD" id="cd18718">
    <property type="entry name" value="PIN_PRORP"/>
    <property type="match status" value="1"/>
</dbReference>
<dbReference type="PANTHER" id="PTHR13547">
    <property type="match status" value="1"/>
</dbReference>
<dbReference type="Pfam" id="PF16953">
    <property type="entry name" value="PRORP"/>
    <property type="match status" value="1"/>
</dbReference>
<evidence type="ECO:0000256" key="7">
    <source>
        <dbReference type="ARBA" id="ARBA00022722"/>
    </source>
</evidence>
<dbReference type="GO" id="GO:0030678">
    <property type="term" value="C:mitochondrial ribonuclease P complex"/>
    <property type="evidence" value="ECO:0007669"/>
    <property type="project" value="Ensembl"/>
</dbReference>
<keyword evidence="19" id="KW-1185">Reference proteome</keyword>
<evidence type="ECO:0000256" key="5">
    <source>
        <dbReference type="ARBA" id="ARBA00012179"/>
    </source>
</evidence>
<keyword evidence="9" id="KW-0378">Hydrolase</keyword>
<dbReference type="GO" id="GO:0005654">
    <property type="term" value="C:nucleoplasm"/>
    <property type="evidence" value="ECO:0007669"/>
    <property type="project" value="Ensembl"/>
</dbReference>
<keyword evidence="10" id="KW-0862">Zinc</keyword>
<protein>
    <recommendedName>
        <fullName evidence="14">Mitochondrial ribonuclease P catalytic subunit</fullName>
        <ecNumber evidence="5">3.1.26.5</ecNumber>
    </recommendedName>
    <alternativeName>
        <fullName evidence="15">Mitochondrial ribonuclease P protein 3</fullName>
    </alternativeName>
</protein>
<dbReference type="GO" id="GO:0042645">
    <property type="term" value="C:mitochondrial nucleoid"/>
    <property type="evidence" value="ECO:0007669"/>
    <property type="project" value="Ensembl"/>
</dbReference>
<evidence type="ECO:0000256" key="11">
    <source>
        <dbReference type="ARBA" id="ARBA00022842"/>
    </source>
</evidence>
<evidence type="ECO:0000313" key="18">
    <source>
        <dbReference type="Ensembl" id="ENSSPUP00000016876.1"/>
    </source>
</evidence>
<dbReference type="Ensembl" id="ENSSPUT00000017977.1">
    <property type="protein sequence ID" value="ENSSPUP00000016876.1"/>
    <property type="gene ID" value="ENSSPUG00000013053.1"/>
</dbReference>
<comment type="subcellular location">
    <subcellularLocation>
        <location evidence="3">Mitochondrion</location>
    </subcellularLocation>
</comment>
<dbReference type="Gene3D" id="1.25.40.10">
    <property type="entry name" value="Tetratricopeptide repeat domain"/>
    <property type="match status" value="1"/>
</dbReference>
<evidence type="ECO:0000256" key="1">
    <source>
        <dbReference type="ARBA" id="ARBA00000928"/>
    </source>
</evidence>